<dbReference type="Pfam" id="PF00664">
    <property type="entry name" value="ABC_membrane"/>
    <property type="match status" value="1"/>
</dbReference>
<keyword evidence="2" id="KW-0813">Transport</keyword>
<dbReference type="OrthoDB" id="5288404at2"/>
<dbReference type="Gene3D" id="3.40.50.300">
    <property type="entry name" value="P-loop containing nucleotide triphosphate hydrolases"/>
    <property type="match status" value="1"/>
</dbReference>
<evidence type="ECO:0000313" key="11">
    <source>
        <dbReference type="EMBL" id="RVU33889.1"/>
    </source>
</evidence>
<sequence length="605" mass="66821">MSDTLRRQGKTIKSLLPYLWPRDSTEIRVRVVLAMAALTLAKIANVWVPLFYKDAVDALSGPGAGTEAGAGAAAAAGVMAIPVGLLLAYGGARVLSVVFQELREFLFVNVAQRAIRQVALVTFRHLHSLSLRFHLDRQTGGLSRVIERGVKGIEFVLSFMLFNIIPTLVEILMVCGVLWGLFDFWFASITLLTITAYIAFTMAITEWRLKFRRHMNESDTEANTKAIDSLLNFETVKYFGAEAHEAARYDTSLQRYERAAVRSIASLSVVNVGQGAIIATGLVAVMYMAAAGMVDGSMTIGDFVLVNTYLIQLYLPLNFLGFVYRQIRQSLTDMEDMFSMLDVPAEIRDEDDAEDLNAKDGKVEFRDVKFGYDERRPILKGVSFTVEPGKTTAIVGPSGAGKSTISRLLFRFYDVNEGAVLIDGKDLRSVKQHGVREALGIVPQDTVLFNDTVRYNIAYGRPDASEEEVTRAAKLAHIDDFIRSLPDGYETRVGERGLKLSGGEKQRVAIARTILKDPPILLFDEATSALDTATERDIQTSMREVSKGRTTLIIAHRLSTVVDADEIIVLRAGEIVERGTHADLLAEKGVYAEMWARQQSGDADD</sequence>
<feature type="domain" description="ABC transmembrane type-1" evidence="10">
    <location>
        <begin position="32"/>
        <end position="329"/>
    </location>
</feature>
<dbReference type="SMART" id="SM00382">
    <property type="entry name" value="AAA"/>
    <property type="match status" value="1"/>
</dbReference>
<dbReference type="AlphaFoldDB" id="A0A437QH54"/>
<keyword evidence="12" id="KW-1185">Reference proteome</keyword>
<feature type="transmembrane region" description="Helical" evidence="8">
    <location>
        <begin position="31"/>
        <end position="52"/>
    </location>
</feature>
<dbReference type="PROSITE" id="PS50929">
    <property type="entry name" value="ABC_TM1F"/>
    <property type="match status" value="1"/>
</dbReference>
<dbReference type="GO" id="GO:0005524">
    <property type="term" value="F:ATP binding"/>
    <property type="evidence" value="ECO:0007669"/>
    <property type="project" value="UniProtKB-KW"/>
</dbReference>
<keyword evidence="7 8" id="KW-0472">Membrane</keyword>
<feature type="transmembrane region" description="Helical" evidence="8">
    <location>
        <begin position="185"/>
        <end position="205"/>
    </location>
</feature>
<organism evidence="11 12">
    <name type="scientific">Hwanghaeella grinnelliae</name>
    <dbReference type="NCBI Taxonomy" id="2500179"/>
    <lineage>
        <taxon>Bacteria</taxon>
        <taxon>Pseudomonadati</taxon>
        <taxon>Pseudomonadota</taxon>
        <taxon>Alphaproteobacteria</taxon>
        <taxon>Rhodospirillales</taxon>
        <taxon>Rhodospirillaceae</taxon>
        <taxon>Hwanghaeella</taxon>
    </lineage>
</organism>
<dbReference type="SUPFAM" id="SSF52540">
    <property type="entry name" value="P-loop containing nucleoside triphosphate hydrolases"/>
    <property type="match status" value="1"/>
</dbReference>
<dbReference type="PANTHER" id="PTHR24221">
    <property type="entry name" value="ATP-BINDING CASSETTE SUB-FAMILY B"/>
    <property type="match status" value="1"/>
</dbReference>
<protein>
    <submittedName>
        <fullName evidence="11">ABC transporter ATP-binding protein/permease</fullName>
    </submittedName>
</protein>
<keyword evidence="3 8" id="KW-0812">Transmembrane</keyword>
<comment type="caution">
    <text evidence="11">The sequence shown here is derived from an EMBL/GenBank/DDBJ whole genome shotgun (WGS) entry which is preliminary data.</text>
</comment>
<dbReference type="InterPro" id="IPR011527">
    <property type="entry name" value="ABC1_TM_dom"/>
</dbReference>
<dbReference type="CDD" id="cd03253">
    <property type="entry name" value="ABCC_ATM1_transporter"/>
    <property type="match status" value="1"/>
</dbReference>
<dbReference type="RefSeq" id="WP_127767919.1">
    <property type="nucleotide sequence ID" value="NZ_SADE01000004.1"/>
</dbReference>
<reference evidence="12" key="1">
    <citation type="submission" date="2019-01" db="EMBL/GenBank/DDBJ databases">
        <title>Gri0909 isolated from a small marine red alga.</title>
        <authorList>
            <person name="Kim J."/>
            <person name="Jeong S.E."/>
            <person name="Jeon C.O."/>
        </authorList>
    </citation>
    <scope>NUCLEOTIDE SEQUENCE [LARGE SCALE GENOMIC DNA]</scope>
    <source>
        <strain evidence="12">Gri0909</strain>
    </source>
</reference>
<keyword evidence="6 8" id="KW-1133">Transmembrane helix</keyword>
<dbReference type="EMBL" id="SADE01000004">
    <property type="protein sequence ID" value="RVU33889.1"/>
    <property type="molecule type" value="Genomic_DNA"/>
</dbReference>
<feature type="transmembrane region" description="Helical" evidence="8">
    <location>
        <begin position="264"/>
        <end position="291"/>
    </location>
</feature>
<evidence type="ECO:0000256" key="8">
    <source>
        <dbReference type="SAM" id="Phobius"/>
    </source>
</evidence>
<dbReference type="GO" id="GO:0140359">
    <property type="term" value="F:ABC-type transporter activity"/>
    <property type="evidence" value="ECO:0007669"/>
    <property type="project" value="InterPro"/>
</dbReference>
<evidence type="ECO:0000256" key="6">
    <source>
        <dbReference type="ARBA" id="ARBA00022989"/>
    </source>
</evidence>
<dbReference type="FunFam" id="3.40.50.300:FF:000186">
    <property type="entry name" value="ATP-binding cassette sub-family B member 7, mitochondrial"/>
    <property type="match status" value="1"/>
</dbReference>
<evidence type="ECO:0000256" key="2">
    <source>
        <dbReference type="ARBA" id="ARBA00022448"/>
    </source>
</evidence>
<evidence type="ECO:0000256" key="3">
    <source>
        <dbReference type="ARBA" id="ARBA00022692"/>
    </source>
</evidence>
<dbReference type="InterPro" id="IPR027417">
    <property type="entry name" value="P-loop_NTPase"/>
</dbReference>
<feature type="domain" description="ABC transporter" evidence="9">
    <location>
        <begin position="363"/>
        <end position="597"/>
    </location>
</feature>
<keyword evidence="5 11" id="KW-0067">ATP-binding</keyword>
<dbReference type="GO" id="GO:0006879">
    <property type="term" value="P:intracellular iron ion homeostasis"/>
    <property type="evidence" value="ECO:0007669"/>
    <property type="project" value="TreeGrafter"/>
</dbReference>
<dbReference type="CDD" id="cd18582">
    <property type="entry name" value="ABC_6TM_ATM1_ABCB7"/>
    <property type="match status" value="1"/>
</dbReference>
<feature type="transmembrane region" description="Helical" evidence="8">
    <location>
        <begin position="303"/>
        <end position="324"/>
    </location>
</feature>
<comment type="subcellular location">
    <subcellularLocation>
        <location evidence="1">Cell membrane</location>
        <topology evidence="1">Multi-pass membrane protein</topology>
    </subcellularLocation>
</comment>
<dbReference type="SUPFAM" id="SSF90123">
    <property type="entry name" value="ABC transporter transmembrane region"/>
    <property type="match status" value="1"/>
</dbReference>
<dbReference type="InterPro" id="IPR039421">
    <property type="entry name" value="Type_1_exporter"/>
</dbReference>
<name>A0A437QH54_9PROT</name>
<evidence type="ECO:0000256" key="4">
    <source>
        <dbReference type="ARBA" id="ARBA00022741"/>
    </source>
</evidence>
<evidence type="ECO:0000256" key="1">
    <source>
        <dbReference type="ARBA" id="ARBA00004651"/>
    </source>
</evidence>
<proteinExistence type="predicted"/>
<keyword evidence="4" id="KW-0547">Nucleotide-binding</keyword>
<evidence type="ECO:0000259" key="10">
    <source>
        <dbReference type="PROSITE" id="PS50929"/>
    </source>
</evidence>
<dbReference type="InterPro" id="IPR003439">
    <property type="entry name" value="ABC_transporter-like_ATP-bd"/>
</dbReference>
<accession>A0A437QH54</accession>
<evidence type="ECO:0000259" key="9">
    <source>
        <dbReference type="PROSITE" id="PS50893"/>
    </source>
</evidence>
<dbReference type="InterPro" id="IPR036640">
    <property type="entry name" value="ABC1_TM_sf"/>
</dbReference>
<dbReference type="InterPro" id="IPR003593">
    <property type="entry name" value="AAA+_ATPase"/>
</dbReference>
<dbReference type="InterPro" id="IPR017871">
    <property type="entry name" value="ABC_transporter-like_CS"/>
</dbReference>
<dbReference type="Pfam" id="PF00005">
    <property type="entry name" value="ABC_tran"/>
    <property type="match status" value="1"/>
</dbReference>
<dbReference type="GO" id="GO:0016887">
    <property type="term" value="F:ATP hydrolysis activity"/>
    <property type="evidence" value="ECO:0007669"/>
    <property type="project" value="InterPro"/>
</dbReference>
<dbReference type="PROSITE" id="PS00211">
    <property type="entry name" value="ABC_TRANSPORTER_1"/>
    <property type="match status" value="1"/>
</dbReference>
<feature type="transmembrane region" description="Helical" evidence="8">
    <location>
        <begin position="155"/>
        <end position="179"/>
    </location>
</feature>
<gene>
    <name evidence="11" type="ORF">EOI86_22415</name>
</gene>
<evidence type="ECO:0000313" key="12">
    <source>
        <dbReference type="Proteomes" id="UP000287447"/>
    </source>
</evidence>
<dbReference type="Gene3D" id="1.20.1560.10">
    <property type="entry name" value="ABC transporter type 1, transmembrane domain"/>
    <property type="match status" value="1"/>
</dbReference>
<dbReference type="GO" id="GO:0005886">
    <property type="term" value="C:plasma membrane"/>
    <property type="evidence" value="ECO:0007669"/>
    <property type="project" value="UniProtKB-SubCell"/>
</dbReference>
<evidence type="ECO:0000256" key="7">
    <source>
        <dbReference type="ARBA" id="ARBA00023136"/>
    </source>
</evidence>
<evidence type="ECO:0000256" key="5">
    <source>
        <dbReference type="ARBA" id="ARBA00022840"/>
    </source>
</evidence>
<feature type="transmembrane region" description="Helical" evidence="8">
    <location>
        <begin position="72"/>
        <end position="95"/>
    </location>
</feature>
<dbReference type="PROSITE" id="PS50893">
    <property type="entry name" value="ABC_TRANSPORTER_2"/>
    <property type="match status" value="1"/>
</dbReference>
<dbReference type="PANTHER" id="PTHR24221:SF402">
    <property type="entry name" value="IRON-SULFUR CLUSTERS TRANSPORTER ABCB7, MITOCHONDRIAL"/>
    <property type="match status" value="1"/>
</dbReference>
<dbReference type="Proteomes" id="UP000287447">
    <property type="component" value="Unassembled WGS sequence"/>
</dbReference>